<evidence type="ECO:0000256" key="1">
    <source>
        <dbReference type="ARBA" id="ARBA00010097"/>
    </source>
</evidence>
<feature type="compositionally biased region" description="Basic and acidic residues" evidence="2">
    <location>
        <begin position="434"/>
        <end position="452"/>
    </location>
</feature>
<evidence type="ECO:0008006" key="5">
    <source>
        <dbReference type="Google" id="ProtNLM"/>
    </source>
</evidence>
<dbReference type="GO" id="GO:0000785">
    <property type="term" value="C:chromatin"/>
    <property type="evidence" value="ECO:0007669"/>
    <property type="project" value="TreeGrafter"/>
</dbReference>
<dbReference type="GO" id="GO:0000122">
    <property type="term" value="P:negative regulation of transcription by RNA polymerase II"/>
    <property type="evidence" value="ECO:0007669"/>
    <property type="project" value="TreeGrafter"/>
</dbReference>
<dbReference type="Ensembl" id="ENSSPUT00000018177.1">
    <property type="protein sequence ID" value="ENSSPUP00000017061.1"/>
    <property type="gene ID" value="ENSSPUG00000013204.1"/>
</dbReference>
<dbReference type="PANTHER" id="PTHR13992">
    <property type="entry name" value="NUCLEAR RECEPTOR CO-REPRESSOR RELATED NCOR"/>
    <property type="match status" value="1"/>
</dbReference>
<feature type="compositionally biased region" description="Low complexity" evidence="2">
    <location>
        <begin position="384"/>
        <end position="407"/>
    </location>
</feature>
<dbReference type="GO" id="GO:0003714">
    <property type="term" value="F:transcription corepressor activity"/>
    <property type="evidence" value="ECO:0007669"/>
    <property type="project" value="TreeGrafter"/>
</dbReference>
<sequence>MHALDVMQNPRTLERAYEESLKSRPSPVAQTGGSITRGAPVIVPEPGKPRHSPLSYEDHPAAHGTSFGSHMHRGSPVSTREPTPRQHEGSITSGKPVPQDRKITPTPREIASSKSPHATLSDHHHPMSPYEQLLRGVSGVDLYRGHIPLAFDPAAIPRGIQLEAAAAYYLPRHLTPSPTYSHLYPPYLIRGYPDTAAMENRQTIINDYITSQQMHHNAANAAMAQRADMLRGLSPREPSLALNYAAGIIDLSQVPHLPVLVPPTPGTSATSMDRIAYIHSAPQAFSSRHSSSPLSPGGPTHLTKQTGASVSEREREREREKSMLAAASTVEHAPIWRPGTEQSSSRSSTHSHGHQHSPVSPRTHENIQQRPSVLHNTGMKIISSESLTPSVLRSSSTTTTTSPVRSSGFSSTSALRSSVGGGDGYAVMMDAAHMQKEASRAREREAKVDRPQNDSSLFTSKLPAGSGLEQSSSPIKSMEPRPLPASGPGSTHQYNRGQGKNQQHHPPLDQPHAASANEQHSREKSQSKPFSMQEQELRALGKTTMTAANFID</sequence>
<feature type="compositionally biased region" description="Low complexity" evidence="2">
    <location>
        <begin position="286"/>
        <end position="302"/>
    </location>
</feature>
<keyword evidence="4" id="KW-1185">Reference proteome</keyword>
<reference evidence="3" key="2">
    <citation type="submission" date="2025-09" db="UniProtKB">
        <authorList>
            <consortium name="Ensembl"/>
        </authorList>
    </citation>
    <scope>IDENTIFICATION</scope>
</reference>
<feature type="compositionally biased region" description="Basic and acidic residues" evidence="2">
    <location>
        <begin position="311"/>
        <end position="322"/>
    </location>
</feature>
<reference evidence="3" key="1">
    <citation type="submission" date="2025-08" db="UniProtKB">
        <authorList>
            <consortium name="Ensembl"/>
        </authorList>
    </citation>
    <scope>IDENTIFICATION</scope>
</reference>
<feature type="region of interest" description="Disordered" evidence="2">
    <location>
        <begin position="384"/>
        <end position="418"/>
    </location>
</feature>
<feature type="region of interest" description="Disordered" evidence="2">
    <location>
        <begin position="283"/>
        <end position="368"/>
    </location>
</feature>
<name>A0A8D0HBV8_SPHPU</name>
<feature type="region of interest" description="Disordered" evidence="2">
    <location>
        <begin position="1"/>
        <end position="126"/>
    </location>
</feature>
<dbReference type="PANTHER" id="PTHR13992:SF21">
    <property type="entry name" value="NUCLEAR RECEPTOR COREPRESSOR 2"/>
    <property type="match status" value="1"/>
</dbReference>
<proteinExistence type="inferred from homology"/>
<evidence type="ECO:0000313" key="4">
    <source>
        <dbReference type="Proteomes" id="UP000694392"/>
    </source>
</evidence>
<evidence type="ECO:0000313" key="3">
    <source>
        <dbReference type="Ensembl" id="ENSSPUP00000017061.1"/>
    </source>
</evidence>
<comment type="similarity">
    <text evidence="1">Belongs to the N-CoR nuclear receptor corepressors family.</text>
</comment>
<dbReference type="InterPro" id="IPR051571">
    <property type="entry name" value="N-CoR_corepressor"/>
</dbReference>
<dbReference type="Proteomes" id="UP000694392">
    <property type="component" value="Unplaced"/>
</dbReference>
<feature type="compositionally biased region" description="Basic and acidic residues" evidence="2">
    <location>
        <begin position="12"/>
        <end position="22"/>
    </location>
</feature>
<feature type="compositionally biased region" description="Low complexity" evidence="2">
    <location>
        <begin position="337"/>
        <end position="348"/>
    </location>
</feature>
<dbReference type="AlphaFoldDB" id="A0A8D0HBV8"/>
<dbReference type="GeneTree" id="ENSGT00940000159022"/>
<feature type="compositionally biased region" description="Polar residues" evidence="2">
    <location>
        <begin position="488"/>
        <end position="501"/>
    </location>
</feature>
<accession>A0A8D0HBV8</accession>
<organism evidence="3 4">
    <name type="scientific">Sphenodon punctatus</name>
    <name type="common">Tuatara</name>
    <name type="synonym">Hatteria punctata</name>
    <dbReference type="NCBI Taxonomy" id="8508"/>
    <lineage>
        <taxon>Eukaryota</taxon>
        <taxon>Metazoa</taxon>
        <taxon>Chordata</taxon>
        <taxon>Craniata</taxon>
        <taxon>Vertebrata</taxon>
        <taxon>Euteleostomi</taxon>
        <taxon>Lepidosauria</taxon>
        <taxon>Sphenodontia</taxon>
        <taxon>Sphenodontidae</taxon>
        <taxon>Sphenodon</taxon>
    </lineage>
</organism>
<evidence type="ECO:0000256" key="2">
    <source>
        <dbReference type="SAM" id="MobiDB-lite"/>
    </source>
</evidence>
<feature type="compositionally biased region" description="Polar residues" evidence="2">
    <location>
        <begin position="543"/>
        <end position="552"/>
    </location>
</feature>
<protein>
    <recommendedName>
        <fullName evidence="5">Nuclear receptor corepressor 2</fullName>
    </recommendedName>
</protein>
<feature type="region of interest" description="Disordered" evidence="2">
    <location>
        <begin position="434"/>
        <end position="552"/>
    </location>
</feature>